<reference evidence="2" key="1">
    <citation type="submission" date="2017-01" db="EMBL/GenBank/DDBJ databases">
        <authorList>
            <person name="Brunel B."/>
        </authorList>
    </citation>
    <scope>NUCLEOTIDE SEQUENCE [LARGE SCALE GENOMIC DNA]</scope>
</reference>
<protein>
    <submittedName>
        <fullName evidence="1">Uncharacterized protein</fullName>
    </submittedName>
</protein>
<proteinExistence type="predicted"/>
<accession>A0A1R3V7Y3</accession>
<evidence type="ECO:0000313" key="2">
    <source>
        <dbReference type="Proteomes" id="UP000188388"/>
    </source>
</evidence>
<name>A0A1R3V7Y3_9HYPH</name>
<gene>
    <name evidence="1" type="ORF">BQ8794_240139</name>
</gene>
<dbReference type="EMBL" id="FTPD01000017">
    <property type="protein sequence ID" value="SIT55932.1"/>
    <property type="molecule type" value="Genomic_DNA"/>
</dbReference>
<dbReference type="AlphaFoldDB" id="A0A1R3V7Y3"/>
<organism evidence="1 2">
    <name type="scientific">Mesorhizobium prunaredense</name>
    <dbReference type="NCBI Taxonomy" id="1631249"/>
    <lineage>
        <taxon>Bacteria</taxon>
        <taxon>Pseudomonadati</taxon>
        <taxon>Pseudomonadota</taxon>
        <taxon>Alphaproteobacteria</taxon>
        <taxon>Hyphomicrobiales</taxon>
        <taxon>Phyllobacteriaceae</taxon>
        <taxon>Mesorhizobium</taxon>
    </lineage>
</organism>
<dbReference type="STRING" id="1631249.BQ8794_240139"/>
<sequence length="22" mass="2140">MARGAKKLLLVPAIGGSGLDAT</sequence>
<dbReference type="Proteomes" id="UP000188388">
    <property type="component" value="Unassembled WGS sequence"/>
</dbReference>
<evidence type="ECO:0000313" key="1">
    <source>
        <dbReference type="EMBL" id="SIT55932.1"/>
    </source>
</evidence>
<keyword evidence="2" id="KW-1185">Reference proteome</keyword>